<sequence>MDQDSFDGFDDFDDQELDNQLVALTGPPPDKDMMLQGENSILRSKIETINRTHDKEIKGIHDRFQQALKKQETTMGTLSEQIESLKNDIIRLEDEKKFLKNEKQSLHQEYLNSKKRKLSSTQSVDNTADLSSTQIGNPSTTIIHYLPVLPNEKSLFLEHVTNLSISGLTCCTLDILEKFSHISPQKNLKDFILGTLINCNLERLDELVAFYLQLLLEVLNNQDEPIVISLILSLINSGISYRPAALKGQLNIVEKVCDKVLHYIGVFKKYTKLVELFEPVYTNLHDEFVKKLVVIYAMDTLVTTSRVFQFHGLERDIIERLDRFPVSTQTPVKLLINYLDILETIPSEARLGTYLVPFIRLLNVQLDSIKSYNMYGLNDQLGNNNDVQLLKTILFGVPQTLSPISLSTFEQLTSYDSDTQFVSRFNMKILQFKLKALKLMQKAQFQLQSNDMIPELCKLIGIQQNYITRFPRCRSTHLRLKLINVMIETIHTRVYDQSGNLPDAISTLPSEVLSDLIVVLAKITFSKIPNLHTSFCEFGHDLRLKKRNTVPLVQDFKETNPTQLYYMEIETSNGLEVPYDDKTIDLSKDILGKYVTSEDADELYDSILNPSFRPGQDHV</sequence>
<dbReference type="Proteomes" id="UP000094565">
    <property type="component" value="Chromosome 1"/>
</dbReference>
<proteinExistence type="predicted"/>
<accession>A0A1B2J7W9</accession>
<evidence type="ECO:0000256" key="4">
    <source>
        <dbReference type="SAM" id="Coils"/>
    </source>
</evidence>
<keyword evidence="4" id="KW-0175">Coiled coil</keyword>
<feature type="compositionally biased region" description="Acidic residues" evidence="5">
    <location>
        <begin position="1"/>
        <end position="17"/>
    </location>
</feature>
<keyword evidence="3" id="KW-0539">Nucleus</keyword>
<dbReference type="OrthoDB" id="4078000at2759"/>
<keyword evidence="2" id="KW-0227">DNA damage</keyword>
<feature type="coiled-coil region" evidence="4">
    <location>
        <begin position="68"/>
        <end position="116"/>
    </location>
</feature>
<dbReference type="EMBL" id="CP014584">
    <property type="protein sequence ID" value="ANZ74097.1"/>
    <property type="molecule type" value="Genomic_DNA"/>
</dbReference>
<evidence type="ECO:0000256" key="3">
    <source>
        <dbReference type="ARBA" id="ARBA00023242"/>
    </source>
</evidence>
<name>A0A1B2J7W9_PICPA</name>
<dbReference type="Pfam" id="PF09798">
    <property type="entry name" value="LCD1"/>
    <property type="match status" value="1"/>
</dbReference>
<evidence type="ECO:0000313" key="7">
    <source>
        <dbReference type="Proteomes" id="UP000094565"/>
    </source>
</evidence>
<evidence type="ECO:0000256" key="2">
    <source>
        <dbReference type="ARBA" id="ARBA00022763"/>
    </source>
</evidence>
<reference evidence="6 7" key="1">
    <citation type="submission" date="2016-02" db="EMBL/GenBank/DDBJ databases">
        <title>Comparative genomic and transcriptomic foundation for Pichia pastoris.</title>
        <authorList>
            <person name="Love K.R."/>
            <person name="Shah K.A."/>
            <person name="Whittaker C.A."/>
            <person name="Wu J."/>
            <person name="Bartlett M.C."/>
            <person name="Ma D."/>
            <person name="Leeson R.L."/>
            <person name="Priest M."/>
            <person name="Young S.K."/>
            <person name="Love J.C."/>
        </authorList>
    </citation>
    <scope>NUCLEOTIDE SEQUENCE [LARGE SCALE GENOMIC DNA]</scope>
    <source>
        <strain evidence="6 7">ATCC 28485</strain>
    </source>
</reference>
<dbReference type="InterPro" id="IPR018622">
    <property type="entry name" value="DNA_damage_chkpnt_Lcd1"/>
</dbReference>
<evidence type="ECO:0000256" key="1">
    <source>
        <dbReference type="ARBA" id="ARBA00004123"/>
    </source>
</evidence>
<organism evidence="6 7">
    <name type="scientific">Komagataella pastoris</name>
    <name type="common">Yeast</name>
    <name type="synonym">Pichia pastoris</name>
    <dbReference type="NCBI Taxonomy" id="4922"/>
    <lineage>
        <taxon>Eukaryota</taxon>
        <taxon>Fungi</taxon>
        <taxon>Dikarya</taxon>
        <taxon>Ascomycota</taxon>
        <taxon>Saccharomycotina</taxon>
        <taxon>Pichiomycetes</taxon>
        <taxon>Pichiales</taxon>
        <taxon>Pichiaceae</taxon>
        <taxon>Komagataella</taxon>
    </lineage>
</organism>
<dbReference type="GO" id="GO:0005634">
    <property type="term" value="C:nucleus"/>
    <property type="evidence" value="ECO:0007669"/>
    <property type="project" value="UniProtKB-SubCell"/>
</dbReference>
<keyword evidence="7" id="KW-1185">Reference proteome</keyword>
<comment type="subcellular location">
    <subcellularLocation>
        <location evidence="1">Nucleus</location>
    </subcellularLocation>
</comment>
<dbReference type="AlphaFoldDB" id="A0A1B2J7W9"/>
<dbReference type="GO" id="GO:0000077">
    <property type="term" value="P:DNA damage checkpoint signaling"/>
    <property type="evidence" value="ECO:0007669"/>
    <property type="project" value="InterPro"/>
</dbReference>
<protein>
    <submittedName>
        <fullName evidence="6">BA75_01200T0</fullName>
    </submittedName>
</protein>
<evidence type="ECO:0000313" key="6">
    <source>
        <dbReference type="EMBL" id="ANZ74097.1"/>
    </source>
</evidence>
<evidence type="ECO:0000256" key="5">
    <source>
        <dbReference type="SAM" id="MobiDB-lite"/>
    </source>
</evidence>
<feature type="region of interest" description="Disordered" evidence="5">
    <location>
        <begin position="1"/>
        <end position="30"/>
    </location>
</feature>
<gene>
    <name evidence="6" type="primary">LCD1</name>
    <name evidence="6" type="ORF">ATY40_BA7501200</name>
</gene>